<protein>
    <recommendedName>
        <fullName evidence="3">Peptidyl-prolyl cis-trans isomerase</fullName>
        <shortName evidence="3">PPIase</shortName>
        <ecNumber evidence="3">5.2.1.8</ecNumber>
    </recommendedName>
</protein>
<dbReference type="EC" id="5.2.1.8" evidence="3"/>
<comment type="caution">
    <text evidence="5">The sequence shown here is derived from an EMBL/GenBank/DDBJ whole genome shotgun (WGS) entry which is preliminary data.</text>
</comment>
<keyword evidence="2 3" id="KW-0413">Isomerase</keyword>
<dbReference type="PRINTS" id="PR00153">
    <property type="entry name" value="CSAPPISMRASE"/>
</dbReference>
<dbReference type="GO" id="GO:0003755">
    <property type="term" value="F:peptidyl-prolyl cis-trans isomerase activity"/>
    <property type="evidence" value="ECO:0007669"/>
    <property type="project" value="UniProtKB-UniRule"/>
</dbReference>
<comment type="catalytic activity">
    <reaction evidence="3">
        <text>[protein]-peptidylproline (omega=180) = [protein]-peptidylproline (omega=0)</text>
        <dbReference type="Rhea" id="RHEA:16237"/>
        <dbReference type="Rhea" id="RHEA-COMP:10747"/>
        <dbReference type="Rhea" id="RHEA-COMP:10748"/>
        <dbReference type="ChEBI" id="CHEBI:83833"/>
        <dbReference type="ChEBI" id="CHEBI:83834"/>
        <dbReference type="EC" id="5.2.1.8"/>
    </reaction>
</comment>
<evidence type="ECO:0000313" key="6">
    <source>
        <dbReference type="Proteomes" id="UP000524246"/>
    </source>
</evidence>
<dbReference type="CDD" id="cd00317">
    <property type="entry name" value="cyclophilin"/>
    <property type="match status" value="1"/>
</dbReference>
<gene>
    <name evidence="5" type="ORF">GYA55_06960</name>
</gene>
<dbReference type="PROSITE" id="PS50072">
    <property type="entry name" value="CSA_PPIASE_2"/>
    <property type="match status" value="1"/>
</dbReference>
<dbReference type="Pfam" id="PF00160">
    <property type="entry name" value="Pro_isomerase"/>
    <property type="match status" value="1"/>
</dbReference>
<dbReference type="EMBL" id="JAAZON010000305">
    <property type="protein sequence ID" value="NMC62895.1"/>
    <property type="molecule type" value="Genomic_DNA"/>
</dbReference>
<evidence type="ECO:0000256" key="3">
    <source>
        <dbReference type="RuleBase" id="RU363019"/>
    </source>
</evidence>
<dbReference type="InterPro" id="IPR029000">
    <property type="entry name" value="Cyclophilin-like_dom_sf"/>
</dbReference>
<evidence type="ECO:0000256" key="2">
    <source>
        <dbReference type="ARBA" id="ARBA00023235"/>
    </source>
</evidence>
<dbReference type="AlphaFoldDB" id="A0A7X9ILD7"/>
<accession>A0A7X9ILD7</accession>
<organism evidence="5 6">
    <name type="scientific">SAR324 cluster bacterium</name>
    <dbReference type="NCBI Taxonomy" id="2024889"/>
    <lineage>
        <taxon>Bacteria</taxon>
        <taxon>Deltaproteobacteria</taxon>
        <taxon>SAR324 cluster</taxon>
    </lineage>
</organism>
<name>A0A7X9ILD7_9DELT</name>
<feature type="domain" description="PPIase cyclophilin-type" evidence="4">
    <location>
        <begin position="50"/>
        <end position="174"/>
    </location>
</feature>
<dbReference type="SUPFAM" id="SSF50891">
    <property type="entry name" value="Cyclophilin-like"/>
    <property type="match status" value="1"/>
</dbReference>
<evidence type="ECO:0000259" key="4">
    <source>
        <dbReference type="PROSITE" id="PS50072"/>
    </source>
</evidence>
<dbReference type="PANTHER" id="PTHR45625">
    <property type="entry name" value="PEPTIDYL-PROLYL CIS-TRANS ISOMERASE-RELATED"/>
    <property type="match status" value="1"/>
</dbReference>
<dbReference type="InterPro" id="IPR044666">
    <property type="entry name" value="Cyclophilin_A-like"/>
</dbReference>
<evidence type="ECO:0000313" key="5">
    <source>
        <dbReference type="EMBL" id="NMC62895.1"/>
    </source>
</evidence>
<dbReference type="PANTHER" id="PTHR45625:SF4">
    <property type="entry name" value="PEPTIDYLPROLYL ISOMERASE DOMAIN AND WD REPEAT-CONTAINING PROTEIN 1"/>
    <property type="match status" value="1"/>
</dbReference>
<dbReference type="Gene3D" id="2.40.100.10">
    <property type="entry name" value="Cyclophilin-like"/>
    <property type="match status" value="1"/>
</dbReference>
<proteinExistence type="inferred from homology"/>
<dbReference type="InterPro" id="IPR002130">
    <property type="entry name" value="Cyclophilin-type_PPIase_dom"/>
</dbReference>
<comment type="similarity">
    <text evidence="3">Belongs to the cyclophilin-type PPIase family.</text>
</comment>
<sequence>MRNITWLVFALFSLISITAPASLAVDVPFILPSRSELLKLKTAALFTSRGRIRFELFPEEAPWHVANFKYLADKGFYRDRQFHLFLPDYIIQTGLPKISEKQLFGYTLPPEFSQRQHQPGSLGMARLPDNKNAERRSSGTQFHILLDYNHKMDGSYTIFGQLIEGMDVLKELRKGDIIQDLKVYVRD</sequence>
<dbReference type="Proteomes" id="UP000524246">
    <property type="component" value="Unassembled WGS sequence"/>
</dbReference>
<keyword evidence="1 3" id="KW-0697">Rotamase</keyword>
<reference evidence="5 6" key="1">
    <citation type="journal article" date="2020" name="Biotechnol. Biofuels">
        <title>New insights from the biogas microbiome by comprehensive genome-resolved metagenomics of nearly 1600 species originating from multiple anaerobic digesters.</title>
        <authorList>
            <person name="Campanaro S."/>
            <person name="Treu L."/>
            <person name="Rodriguez-R L.M."/>
            <person name="Kovalovszki A."/>
            <person name="Ziels R.M."/>
            <person name="Maus I."/>
            <person name="Zhu X."/>
            <person name="Kougias P.G."/>
            <person name="Basile A."/>
            <person name="Luo G."/>
            <person name="Schluter A."/>
            <person name="Konstantinidis K.T."/>
            <person name="Angelidaki I."/>
        </authorList>
    </citation>
    <scope>NUCLEOTIDE SEQUENCE [LARGE SCALE GENOMIC DNA]</scope>
    <source>
        <strain evidence="5">AS27yjCOA_65</strain>
    </source>
</reference>
<comment type="function">
    <text evidence="3">PPIases accelerate the folding of proteins. It catalyzes the cis-trans isomerization of proline imidic peptide bonds in oligopeptides.</text>
</comment>
<evidence type="ECO:0000256" key="1">
    <source>
        <dbReference type="ARBA" id="ARBA00023110"/>
    </source>
</evidence>